<dbReference type="GO" id="GO:0042173">
    <property type="term" value="P:regulation of sporulation resulting in formation of a cellular spore"/>
    <property type="evidence" value="ECO:0007669"/>
    <property type="project" value="InterPro"/>
</dbReference>
<dbReference type="GO" id="GO:0051606">
    <property type="term" value="P:detection of stimulus"/>
    <property type="evidence" value="ECO:0007669"/>
    <property type="project" value="UniProtKB-UniRule"/>
</dbReference>
<feature type="domain" description="Response regulatory" evidence="18">
    <location>
        <begin position="6"/>
        <end position="124"/>
    </location>
</feature>
<reference evidence="19 20" key="1">
    <citation type="submission" date="2021-10" db="EMBL/GenBank/DDBJ databases">
        <title>Anaerobic single-cell dispensing facilitates the cultivation of human gut bacteria.</title>
        <authorList>
            <person name="Afrizal A."/>
        </authorList>
    </citation>
    <scope>NUCLEOTIDE SEQUENCE [LARGE SCALE GENOMIC DNA]</scope>
    <source>
        <strain evidence="19 20">CLA-AA-H232</strain>
    </source>
</reference>
<dbReference type="InterPro" id="IPR012052">
    <property type="entry name" value="Spore_0_A"/>
</dbReference>
<evidence type="ECO:0000256" key="2">
    <source>
        <dbReference type="ARBA" id="ARBA00018672"/>
    </source>
</evidence>
<feature type="binding site" evidence="16">
    <location>
        <position position="12"/>
    </location>
    <ligand>
        <name>Ca(2+)</name>
        <dbReference type="ChEBI" id="CHEBI:29108"/>
    </ligand>
</feature>
<evidence type="ECO:0000256" key="4">
    <source>
        <dbReference type="ARBA" id="ARBA00022491"/>
    </source>
</evidence>
<dbReference type="InterPro" id="IPR014879">
    <property type="entry name" value="Spo0A_C"/>
</dbReference>
<dbReference type="PANTHER" id="PTHR43228">
    <property type="entry name" value="TWO-COMPONENT RESPONSE REGULATOR"/>
    <property type="match status" value="1"/>
</dbReference>
<comment type="cofactor">
    <cofactor evidence="15 16">
        <name>Ca(2+)</name>
        <dbReference type="ChEBI" id="CHEBI:29108"/>
    </cofactor>
    <text evidence="15 16">Binds 1 Ca(2+) ion per subunit.</text>
</comment>
<evidence type="ECO:0000256" key="12">
    <source>
        <dbReference type="ARBA" id="ARBA00023159"/>
    </source>
</evidence>
<dbReference type="InterPro" id="IPR001789">
    <property type="entry name" value="Sig_transdc_resp-reg_receiver"/>
</dbReference>
<dbReference type="Pfam" id="PF08769">
    <property type="entry name" value="Spo0A_C"/>
    <property type="match status" value="1"/>
</dbReference>
<keyword evidence="9 15" id="KW-0902">Two-component regulatory system</keyword>
<keyword evidence="7 15" id="KW-0106">Calcium</keyword>
<dbReference type="Gene3D" id="3.40.50.2300">
    <property type="match status" value="1"/>
</dbReference>
<evidence type="ECO:0000256" key="8">
    <source>
        <dbReference type="ARBA" id="ARBA00022969"/>
    </source>
</evidence>
<dbReference type="PROSITE" id="PS50110">
    <property type="entry name" value="RESPONSE_REGULATORY"/>
    <property type="match status" value="1"/>
</dbReference>
<evidence type="ECO:0000256" key="3">
    <source>
        <dbReference type="ARBA" id="ARBA00022490"/>
    </source>
</evidence>
<feature type="binding site" evidence="16">
    <location>
        <position position="11"/>
    </location>
    <ligand>
        <name>Ca(2+)</name>
        <dbReference type="ChEBI" id="CHEBI:29108"/>
    </ligand>
</feature>
<dbReference type="InterPro" id="IPR052048">
    <property type="entry name" value="ST_Response_Regulator"/>
</dbReference>
<accession>A0AAE3J912</accession>
<dbReference type="EMBL" id="JAJEQM010000005">
    <property type="protein sequence ID" value="MCC2210082.1"/>
    <property type="molecule type" value="Genomic_DNA"/>
</dbReference>
<evidence type="ECO:0000256" key="16">
    <source>
        <dbReference type="PIRSR" id="PIRSR002937-1"/>
    </source>
</evidence>
<evidence type="ECO:0000259" key="18">
    <source>
        <dbReference type="PROSITE" id="PS50110"/>
    </source>
</evidence>
<comment type="subcellular location">
    <subcellularLocation>
        <location evidence="1 15">Cytoplasm</location>
    </subcellularLocation>
</comment>
<keyword evidence="5 17" id="KW-0597">Phosphoprotein</keyword>
<sequence length="260" mass="29002">MNNNISVLIADDNEDLAKELSSYIGAKPNMTVTAIATDGEEAYTLISQTRPDVIILDLVMPKLDGIGVLKRMQTLTFDKKPKIIVYSVSSIAIKMAASVSPLIDYCLLKPQSNERVYEVIQDLTSVPMVSAIPLSHNITAQKAEETDLETIVTDFIHELGVPAHIKGYQYIRSAIMMVVENMDLLNFITKQLYPEIAKAYNTTASRVERAIRHSIEVAWSRGKPEVMNEIFGYTIHTGKGKPTNSEFIAMVADRIRLQLK</sequence>
<keyword evidence="10 15" id="KW-0805">Transcription regulation</keyword>
<evidence type="ECO:0000256" key="11">
    <source>
        <dbReference type="ARBA" id="ARBA00023125"/>
    </source>
</evidence>
<dbReference type="Gene3D" id="1.10.10.10">
    <property type="entry name" value="Winged helix-like DNA-binding domain superfamily/Winged helix DNA-binding domain"/>
    <property type="match status" value="1"/>
</dbReference>
<evidence type="ECO:0000256" key="5">
    <source>
        <dbReference type="ARBA" id="ARBA00022553"/>
    </source>
</evidence>
<dbReference type="InterPro" id="IPR011006">
    <property type="entry name" value="CheY-like_superfamily"/>
</dbReference>
<dbReference type="Proteomes" id="UP001198242">
    <property type="component" value="Unassembled WGS sequence"/>
</dbReference>
<dbReference type="SMART" id="SM00448">
    <property type="entry name" value="REC"/>
    <property type="match status" value="1"/>
</dbReference>
<evidence type="ECO:0000256" key="6">
    <source>
        <dbReference type="ARBA" id="ARBA00022723"/>
    </source>
</evidence>
<keyword evidence="20" id="KW-1185">Reference proteome</keyword>
<evidence type="ECO:0000256" key="17">
    <source>
        <dbReference type="PROSITE-ProRule" id="PRU00169"/>
    </source>
</evidence>
<dbReference type="InterPro" id="IPR036388">
    <property type="entry name" value="WH-like_DNA-bd_sf"/>
</dbReference>
<evidence type="ECO:0000256" key="9">
    <source>
        <dbReference type="ARBA" id="ARBA00023012"/>
    </source>
</evidence>
<dbReference type="InterPro" id="IPR016032">
    <property type="entry name" value="Sig_transdc_resp-reg_C-effctor"/>
</dbReference>
<evidence type="ECO:0000256" key="13">
    <source>
        <dbReference type="ARBA" id="ARBA00023163"/>
    </source>
</evidence>
<feature type="binding site" evidence="16">
    <location>
        <position position="57"/>
    </location>
    <ligand>
        <name>Ca(2+)</name>
        <dbReference type="ChEBI" id="CHEBI:29108"/>
    </ligand>
</feature>
<keyword evidence="13 15" id="KW-0804">Transcription</keyword>
<dbReference type="NCBIfam" id="TIGR02875">
    <property type="entry name" value="spore_0_A"/>
    <property type="match status" value="1"/>
</dbReference>
<dbReference type="Pfam" id="PF00072">
    <property type="entry name" value="Response_reg"/>
    <property type="match status" value="1"/>
</dbReference>
<feature type="modified residue" description="4-aspartylphosphate" evidence="17">
    <location>
        <position position="57"/>
    </location>
</feature>
<evidence type="ECO:0000256" key="10">
    <source>
        <dbReference type="ARBA" id="ARBA00023015"/>
    </source>
</evidence>
<comment type="function">
    <text evidence="14 15">May play the central regulatory role in sporulation. It may be an element of the effector pathway responsible for the activation of sporulation genes in response to nutritional stress. Spo0A may act in concert with spo0H (a sigma factor) to control the expression of some genes that are critical to the sporulation process.</text>
</comment>
<evidence type="ECO:0000256" key="1">
    <source>
        <dbReference type="ARBA" id="ARBA00004496"/>
    </source>
</evidence>
<keyword evidence="3 15" id="KW-0963">Cytoplasm</keyword>
<dbReference type="AlphaFoldDB" id="A0AAE3J912"/>
<keyword evidence="8 15" id="KW-0749">Sporulation</keyword>
<dbReference type="GO" id="GO:0003700">
    <property type="term" value="F:DNA-binding transcription factor activity"/>
    <property type="evidence" value="ECO:0007669"/>
    <property type="project" value="InterPro"/>
</dbReference>
<keyword evidence="6 15" id="KW-0479">Metal-binding</keyword>
<dbReference type="GO" id="GO:0000160">
    <property type="term" value="P:phosphorelay signal transduction system"/>
    <property type="evidence" value="ECO:0007669"/>
    <property type="project" value="UniProtKB-UniRule"/>
</dbReference>
<dbReference type="SUPFAM" id="SSF46894">
    <property type="entry name" value="C-terminal effector domain of the bipartite response regulators"/>
    <property type="match status" value="1"/>
</dbReference>
<name>A0AAE3J912_9FIRM</name>
<proteinExistence type="predicted"/>
<evidence type="ECO:0000256" key="7">
    <source>
        <dbReference type="ARBA" id="ARBA00022837"/>
    </source>
</evidence>
<evidence type="ECO:0000313" key="20">
    <source>
        <dbReference type="Proteomes" id="UP001198242"/>
    </source>
</evidence>
<dbReference type="GO" id="GO:0030435">
    <property type="term" value="P:sporulation resulting in formation of a cellular spore"/>
    <property type="evidence" value="ECO:0007669"/>
    <property type="project" value="UniProtKB-UniRule"/>
</dbReference>
<dbReference type="SUPFAM" id="SSF52172">
    <property type="entry name" value="CheY-like"/>
    <property type="match status" value="1"/>
</dbReference>
<keyword evidence="11 15" id="KW-0238">DNA-binding</keyword>
<keyword evidence="4 15" id="KW-0678">Repressor</keyword>
<dbReference type="PIRSF" id="PIRSF002937">
    <property type="entry name" value="Res_reg_Spo0A"/>
    <property type="match status" value="1"/>
</dbReference>
<dbReference type="GO" id="GO:0005737">
    <property type="term" value="C:cytoplasm"/>
    <property type="evidence" value="ECO:0007669"/>
    <property type="project" value="UniProtKB-SubCell"/>
</dbReference>
<organism evidence="19 20">
    <name type="scientific">Hominilimicola fabiformis</name>
    <dbReference type="NCBI Taxonomy" id="2885356"/>
    <lineage>
        <taxon>Bacteria</taxon>
        <taxon>Bacillati</taxon>
        <taxon>Bacillota</taxon>
        <taxon>Clostridia</taxon>
        <taxon>Eubacteriales</taxon>
        <taxon>Oscillospiraceae</taxon>
        <taxon>Hominilimicola</taxon>
    </lineage>
</organism>
<evidence type="ECO:0000256" key="14">
    <source>
        <dbReference type="ARBA" id="ARBA00024867"/>
    </source>
</evidence>
<protein>
    <recommendedName>
        <fullName evidence="2 15">Stage 0 sporulation protein A homolog</fullName>
    </recommendedName>
</protein>
<evidence type="ECO:0000313" key="19">
    <source>
        <dbReference type="EMBL" id="MCC2210082.1"/>
    </source>
</evidence>
<dbReference type="GO" id="GO:0005509">
    <property type="term" value="F:calcium ion binding"/>
    <property type="evidence" value="ECO:0007669"/>
    <property type="project" value="UniProtKB-UniRule"/>
</dbReference>
<dbReference type="GO" id="GO:0003677">
    <property type="term" value="F:DNA binding"/>
    <property type="evidence" value="ECO:0007669"/>
    <property type="project" value="UniProtKB-KW"/>
</dbReference>
<evidence type="ECO:0000256" key="15">
    <source>
        <dbReference type="PIRNR" id="PIRNR002937"/>
    </source>
</evidence>
<comment type="caution">
    <text evidence="19">The sequence shown here is derived from an EMBL/GenBank/DDBJ whole genome shotgun (WGS) entry which is preliminary data.</text>
</comment>
<keyword evidence="12 15" id="KW-0010">Activator</keyword>
<dbReference type="RefSeq" id="WP_022230750.1">
    <property type="nucleotide sequence ID" value="NZ_JAJEQM010000005.1"/>
</dbReference>
<gene>
    <name evidence="19" type="primary">spo0A</name>
    <name evidence="19" type="ORF">LKE05_04670</name>
</gene>
<dbReference type="PANTHER" id="PTHR43228:SF5">
    <property type="entry name" value="STAGE 0 SPORULATION PROTEIN A"/>
    <property type="match status" value="1"/>
</dbReference>